<evidence type="ECO:0000313" key="6">
    <source>
        <dbReference type="EMBL" id="POR51391.1"/>
    </source>
</evidence>
<proteinExistence type="inferred from homology"/>
<evidence type="ECO:0000256" key="3">
    <source>
        <dbReference type="ARBA" id="ARBA00023125"/>
    </source>
</evidence>
<evidence type="ECO:0000256" key="1">
    <source>
        <dbReference type="ARBA" id="ARBA00009437"/>
    </source>
</evidence>
<dbReference type="EMBL" id="PQFZ01000007">
    <property type="protein sequence ID" value="POR51391.1"/>
    <property type="molecule type" value="Genomic_DNA"/>
</dbReference>
<keyword evidence="4" id="KW-0804">Transcription</keyword>
<dbReference type="InterPro" id="IPR036388">
    <property type="entry name" value="WH-like_DNA-bd_sf"/>
</dbReference>
<dbReference type="Pfam" id="PF03466">
    <property type="entry name" value="LysR_substrate"/>
    <property type="match status" value="1"/>
</dbReference>
<protein>
    <submittedName>
        <fullName evidence="6">DNA-binding transcriptional LysR family regulator</fullName>
    </submittedName>
</protein>
<dbReference type="PANTHER" id="PTHR30579:SF7">
    <property type="entry name" value="HTH-TYPE TRANSCRIPTIONAL REGULATOR LRHA-RELATED"/>
    <property type="match status" value="1"/>
</dbReference>
<dbReference type="PRINTS" id="PR00039">
    <property type="entry name" value="HTHLYSR"/>
</dbReference>
<dbReference type="Gene3D" id="1.10.10.10">
    <property type="entry name" value="Winged helix-like DNA-binding domain superfamily/Winged helix DNA-binding domain"/>
    <property type="match status" value="1"/>
</dbReference>
<organism evidence="6 7">
    <name type="scientific">Bosea psychrotolerans</name>
    <dbReference type="NCBI Taxonomy" id="1871628"/>
    <lineage>
        <taxon>Bacteria</taxon>
        <taxon>Pseudomonadati</taxon>
        <taxon>Pseudomonadota</taxon>
        <taxon>Alphaproteobacteria</taxon>
        <taxon>Hyphomicrobiales</taxon>
        <taxon>Boseaceae</taxon>
        <taxon>Bosea</taxon>
    </lineage>
</organism>
<comment type="caution">
    <text evidence="6">The sequence shown here is derived from an EMBL/GenBank/DDBJ whole genome shotgun (WGS) entry which is preliminary data.</text>
</comment>
<keyword evidence="3 6" id="KW-0238">DNA-binding</keyword>
<dbReference type="GO" id="GO:0003700">
    <property type="term" value="F:DNA-binding transcription factor activity"/>
    <property type="evidence" value="ECO:0007669"/>
    <property type="project" value="InterPro"/>
</dbReference>
<dbReference type="InterPro" id="IPR036390">
    <property type="entry name" value="WH_DNA-bd_sf"/>
</dbReference>
<dbReference type="GO" id="GO:0003677">
    <property type="term" value="F:DNA binding"/>
    <property type="evidence" value="ECO:0007669"/>
    <property type="project" value="UniProtKB-KW"/>
</dbReference>
<dbReference type="PANTHER" id="PTHR30579">
    <property type="entry name" value="TRANSCRIPTIONAL REGULATOR"/>
    <property type="match status" value="1"/>
</dbReference>
<reference evidence="6 7" key="1">
    <citation type="submission" date="2018-01" db="EMBL/GenBank/DDBJ databases">
        <title>Genomic Encyclopedia of Type Strains, Phase III (KMG-III): the genomes of soil and plant-associated and newly described type strains.</title>
        <authorList>
            <person name="Whitman W."/>
        </authorList>
    </citation>
    <scope>NUCLEOTIDE SEQUENCE [LARGE SCALE GENOMIC DNA]</scope>
    <source>
        <strain evidence="6 7">1131</strain>
    </source>
</reference>
<dbReference type="InterPro" id="IPR000847">
    <property type="entry name" value="LysR_HTH_N"/>
</dbReference>
<dbReference type="Proteomes" id="UP000236919">
    <property type="component" value="Unassembled WGS sequence"/>
</dbReference>
<accession>A0A2S4M9Q2</accession>
<dbReference type="PROSITE" id="PS50931">
    <property type="entry name" value="HTH_LYSR"/>
    <property type="match status" value="1"/>
</dbReference>
<evidence type="ECO:0000256" key="2">
    <source>
        <dbReference type="ARBA" id="ARBA00023015"/>
    </source>
</evidence>
<keyword evidence="2" id="KW-0805">Transcription regulation</keyword>
<name>A0A2S4M9Q2_9HYPH</name>
<evidence type="ECO:0000256" key="4">
    <source>
        <dbReference type="ARBA" id="ARBA00023163"/>
    </source>
</evidence>
<evidence type="ECO:0000259" key="5">
    <source>
        <dbReference type="PROSITE" id="PS50931"/>
    </source>
</evidence>
<keyword evidence="7" id="KW-1185">Reference proteome</keyword>
<dbReference type="Gene3D" id="3.40.190.10">
    <property type="entry name" value="Periplasmic binding protein-like II"/>
    <property type="match status" value="2"/>
</dbReference>
<dbReference type="AlphaFoldDB" id="A0A2S4M9Q2"/>
<feature type="domain" description="HTH lysR-type" evidence="5">
    <location>
        <begin position="10"/>
        <end position="67"/>
    </location>
</feature>
<dbReference type="InterPro" id="IPR050176">
    <property type="entry name" value="LTTR"/>
</dbReference>
<comment type="similarity">
    <text evidence="1">Belongs to the LysR transcriptional regulatory family.</text>
</comment>
<dbReference type="InterPro" id="IPR005119">
    <property type="entry name" value="LysR_subst-bd"/>
</dbReference>
<dbReference type="Pfam" id="PF00126">
    <property type="entry name" value="HTH_1"/>
    <property type="match status" value="1"/>
</dbReference>
<dbReference type="SUPFAM" id="SSF53850">
    <property type="entry name" value="Periplasmic binding protein-like II"/>
    <property type="match status" value="1"/>
</dbReference>
<dbReference type="SUPFAM" id="SSF46785">
    <property type="entry name" value="Winged helix' DNA-binding domain"/>
    <property type="match status" value="1"/>
</dbReference>
<sequence>MKMIVMPHPFDPVLLRSFIAVVEEGGFTRAAARLSLGQPTVSHHVRRLEEAAGRRLLNRDTHSLETTVDGDAMLGFARRILDADAQARSYFTGARTRERLRFGASEDFVLSGLPDLLRDFVRGHPLVDLELTVGLSETLYETLDHGALDLIFCKRREGDGRGRSVLLDDLAWVGAGQALDPEQPVPLVLYPPPSVTREIAIATLDRAGRSWRIACTSGSLSGLGAAVFAGLGVMPHSRRLMPQGLTDISAASGLPALGQVEFVVVGSARVLRGPAAALADALVESRGRLTRMRLMAAANVAGGV</sequence>
<evidence type="ECO:0000313" key="7">
    <source>
        <dbReference type="Proteomes" id="UP000236919"/>
    </source>
</evidence>
<gene>
    <name evidence="6" type="ORF">CYD53_107174</name>
</gene>